<dbReference type="EMBL" id="JAMFMA010000002">
    <property type="protein sequence ID" value="MCL6273842.1"/>
    <property type="molecule type" value="Genomic_DNA"/>
</dbReference>
<keyword evidence="1" id="KW-0812">Transmembrane</keyword>
<keyword evidence="3" id="KW-0645">Protease</keyword>
<dbReference type="RefSeq" id="WP_249657032.1">
    <property type="nucleotide sequence ID" value="NZ_JAMFMA010000002.1"/>
</dbReference>
<feature type="transmembrane region" description="Helical" evidence="1">
    <location>
        <begin position="111"/>
        <end position="129"/>
    </location>
</feature>
<gene>
    <name evidence="3" type="ORF">M3P19_07475</name>
</gene>
<proteinExistence type="predicted"/>
<dbReference type="PANTHER" id="PTHR36435:SF1">
    <property type="entry name" value="CAAX AMINO TERMINAL PROTEASE FAMILY PROTEIN"/>
    <property type="match status" value="1"/>
</dbReference>
<feature type="transmembrane region" description="Helical" evidence="1">
    <location>
        <begin position="150"/>
        <end position="168"/>
    </location>
</feature>
<comment type="caution">
    <text evidence="3">The sequence shown here is derived from an EMBL/GenBank/DDBJ whole genome shotgun (WGS) entry which is preliminary data.</text>
</comment>
<dbReference type="GO" id="GO:0008237">
    <property type="term" value="F:metallopeptidase activity"/>
    <property type="evidence" value="ECO:0007669"/>
    <property type="project" value="UniProtKB-KW"/>
</dbReference>
<feature type="transmembrane region" description="Helical" evidence="1">
    <location>
        <begin position="198"/>
        <end position="217"/>
    </location>
</feature>
<feature type="domain" description="CAAX prenyl protease 2/Lysostaphin resistance protein A-like" evidence="2">
    <location>
        <begin position="114"/>
        <end position="208"/>
    </location>
</feature>
<accession>A0ABT0PR24</accession>
<keyword evidence="3" id="KW-0482">Metalloprotease</keyword>
<dbReference type="InterPro" id="IPR003675">
    <property type="entry name" value="Rce1/LyrA-like_dom"/>
</dbReference>
<keyword evidence="3" id="KW-0378">Hydrolase</keyword>
<feature type="transmembrane region" description="Helical" evidence="1">
    <location>
        <begin position="69"/>
        <end position="91"/>
    </location>
</feature>
<keyword evidence="1" id="KW-0472">Membrane</keyword>
<name>A0ABT0PR24_9FLAO</name>
<evidence type="ECO:0000256" key="1">
    <source>
        <dbReference type="SAM" id="Phobius"/>
    </source>
</evidence>
<dbReference type="PANTHER" id="PTHR36435">
    <property type="entry name" value="SLR1288 PROTEIN"/>
    <property type="match status" value="1"/>
</dbReference>
<organism evidence="3 4">
    <name type="scientific">Flagellimonas spongiicola</name>
    <dbReference type="NCBI Taxonomy" id="2942208"/>
    <lineage>
        <taxon>Bacteria</taxon>
        <taxon>Pseudomonadati</taxon>
        <taxon>Bacteroidota</taxon>
        <taxon>Flavobacteriia</taxon>
        <taxon>Flavobacteriales</taxon>
        <taxon>Flavobacteriaceae</taxon>
        <taxon>Flagellimonas</taxon>
    </lineage>
</organism>
<dbReference type="Proteomes" id="UP001203607">
    <property type="component" value="Unassembled WGS sequence"/>
</dbReference>
<evidence type="ECO:0000313" key="3">
    <source>
        <dbReference type="EMBL" id="MCL6273842.1"/>
    </source>
</evidence>
<reference evidence="3 4" key="1">
    <citation type="submission" date="2022-05" db="EMBL/GenBank/DDBJ databases">
        <authorList>
            <person name="Park J.-S."/>
        </authorList>
    </citation>
    <scope>NUCLEOTIDE SEQUENCE [LARGE SCALE GENOMIC DNA]</scope>
    <source>
        <strain evidence="3 4">2012CJ35-5</strain>
    </source>
</reference>
<keyword evidence="1" id="KW-1133">Transmembrane helix</keyword>
<keyword evidence="4" id="KW-1185">Reference proteome</keyword>
<evidence type="ECO:0000313" key="4">
    <source>
        <dbReference type="Proteomes" id="UP001203607"/>
    </source>
</evidence>
<evidence type="ECO:0000259" key="2">
    <source>
        <dbReference type="Pfam" id="PF02517"/>
    </source>
</evidence>
<feature type="transmembrane region" description="Helical" evidence="1">
    <location>
        <begin position="174"/>
        <end position="191"/>
    </location>
</feature>
<dbReference type="Pfam" id="PF02517">
    <property type="entry name" value="Rce1-like"/>
    <property type="match status" value="1"/>
</dbReference>
<protein>
    <submittedName>
        <fullName evidence="3">CPBP family intramembrane metalloprotease</fullName>
    </submittedName>
</protein>
<sequence>MEKRFTEKWKLIVDIAIFVLVVYLDAINVLPISQTIYLVPLIFLILRVRKETFASIGWGFGGANVYKQIALGVLIGVLMELFAIFVLSPMINGYFGTSPDLTELSEIKGNLVLLVIYLALSWLLGAFGEEICFRGFLMNRIAGLFQNTKLAWFLAVVLSSILFGWGHTEQGVSGWVQEGINAILLGVVFISSNKRLPVPIVAHGVSNTLALVLIYLGQYPGVY</sequence>
<feature type="transmembrane region" description="Helical" evidence="1">
    <location>
        <begin position="9"/>
        <end position="26"/>
    </location>
</feature>
<dbReference type="InterPro" id="IPR052710">
    <property type="entry name" value="CAAX_protease"/>
</dbReference>